<organism evidence="2 3">
    <name type="scientific">Roseovarius atlanticus</name>
    <dbReference type="NCBI Taxonomy" id="1641875"/>
    <lineage>
        <taxon>Bacteria</taxon>
        <taxon>Pseudomonadati</taxon>
        <taxon>Pseudomonadota</taxon>
        <taxon>Alphaproteobacteria</taxon>
        <taxon>Rhodobacterales</taxon>
        <taxon>Roseobacteraceae</taxon>
        <taxon>Roseovarius</taxon>
    </lineage>
</organism>
<protein>
    <submittedName>
        <fullName evidence="2">Amidohydrolase</fullName>
    </submittedName>
</protein>
<dbReference type="PATRIC" id="fig|1641875.4.peg.804"/>
<dbReference type="EMBL" id="LAXJ01000018">
    <property type="protein sequence ID" value="KRS11581.1"/>
    <property type="molecule type" value="Genomic_DNA"/>
</dbReference>
<dbReference type="SUPFAM" id="SSF51338">
    <property type="entry name" value="Composite domain of metallo-dependent hydrolases"/>
    <property type="match status" value="1"/>
</dbReference>
<evidence type="ECO:0000313" key="3">
    <source>
        <dbReference type="Proteomes" id="UP000051295"/>
    </source>
</evidence>
<dbReference type="RefSeq" id="WP_057794733.1">
    <property type="nucleotide sequence ID" value="NZ_LAXJ01000018.1"/>
</dbReference>
<dbReference type="OrthoDB" id="9811399at2"/>
<gene>
    <name evidence="2" type="ORF">XM53_14980</name>
</gene>
<dbReference type="GO" id="GO:0016810">
    <property type="term" value="F:hydrolase activity, acting on carbon-nitrogen (but not peptide) bonds"/>
    <property type="evidence" value="ECO:0007669"/>
    <property type="project" value="InterPro"/>
</dbReference>
<dbReference type="Pfam" id="PF07969">
    <property type="entry name" value="Amidohydro_3"/>
    <property type="match status" value="1"/>
</dbReference>
<dbReference type="Gene3D" id="3.10.310.70">
    <property type="match status" value="1"/>
</dbReference>
<proteinExistence type="predicted"/>
<evidence type="ECO:0000259" key="1">
    <source>
        <dbReference type="Pfam" id="PF07969"/>
    </source>
</evidence>
<dbReference type="InterPro" id="IPR033932">
    <property type="entry name" value="YtcJ-like"/>
</dbReference>
<accession>A0A0T5NRL9</accession>
<dbReference type="InterPro" id="IPR013108">
    <property type="entry name" value="Amidohydro_3"/>
</dbReference>
<evidence type="ECO:0000313" key="2">
    <source>
        <dbReference type="EMBL" id="KRS11581.1"/>
    </source>
</evidence>
<dbReference type="InterPro" id="IPR032466">
    <property type="entry name" value="Metal_Hydrolase"/>
</dbReference>
<dbReference type="Proteomes" id="UP000051295">
    <property type="component" value="Unassembled WGS sequence"/>
</dbReference>
<dbReference type="Gene3D" id="2.30.40.10">
    <property type="entry name" value="Urease, subunit C, domain 1"/>
    <property type="match status" value="1"/>
</dbReference>
<dbReference type="InterPro" id="IPR011059">
    <property type="entry name" value="Metal-dep_hydrolase_composite"/>
</dbReference>
<dbReference type="AlphaFoldDB" id="A0A0T5NRL9"/>
<keyword evidence="3" id="KW-1185">Reference proteome</keyword>
<feature type="domain" description="Amidohydrolase 3" evidence="1">
    <location>
        <begin position="52"/>
        <end position="550"/>
    </location>
</feature>
<dbReference type="SUPFAM" id="SSF51556">
    <property type="entry name" value="Metallo-dependent hydrolases"/>
    <property type="match status" value="1"/>
</dbReference>
<dbReference type="Gene3D" id="3.20.20.140">
    <property type="entry name" value="Metal-dependent hydrolases"/>
    <property type="match status" value="1"/>
</dbReference>
<dbReference type="STRING" id="1641875.XM53_14980"/>
<dbReference type="CDD" id="cd01300">
    <property type="entry name" value="YtcJ_like"/>
    <property type="match status" value="1"/>
</dbReference>
<sequence>MAPDIVILNGKVLTMDPERRRAEAVAVASGRIVAVGTSAEIGAMAGPDTKQVDAGGATVLPGFIDSHVHLFAGSVEMGYLDLYGVQGEEAVAKAVRAYADDCPEDQVVFAVQAAYELMGPGRETTRQDLDRVLPDRPLALYAADHHTIWANTAALELAGILHGGPVEAGAEIVMAEDGTATGALLEPSAYAHVLRLTRNGGRDMAGLITGADPVPAPGPDERSKDKAALIAGLKHCASHGITGLHNMDGNFYQMELLAELEKEGELICRVEVPFHMKSHDPIDRLEEAEEMRARYASEYLWCNRVKMFMDGVMESRTGLMLENYPGTDTNGDAVFTPEEFNAACVAADAKGFQISTHAIGDLAVRRTLDGYAKAREANGVRDARHRMEHIEIIHPDDLPRLGELDVVASIQPGHAAFGHFFPPHGIREVLRADQWPYAYAWRAQREHAARMVFSTDWPVMPVDVMPNVRAAVDPMDLGEGWPDQSQDLLETLESYTAGNAWVEFSEDRKGRLAEGFMADIAVMSHDLEGMEPSALGTARAVLTLCGGRVTWEA</sequence>
<name>A0A0T5NRL9_9RHOB</name>
<dbReference type="PANTHER" id="PTHR22642:SF2">
    <property type="entry name" value="PROTEIN LONG AFTER FAR-RED 3"/>
    <property type="match status" value="1"/>
</dbReference>
<comment type="caution">
    <text evidence="2">The sequence shown here is derived from an EMBL/GenBank/DDBJ whole genome shotgun (WGS) entry which is preliminary data.</text>
</comment>
<keyword evidence="2" id="KW-0378">Hydrolase</keyword>
<reference evidence="2 3" key="1">
    <citation type="submission" date="2015-04" db="EMBL/GenBank/DDBJ databases">
        <title>The draft genome sequence of Roseovarius sp.R12b.</title>
        <authorList>
            <person name="Li G."/>
            <person name="Lai Q."/>
            <person name="Shao Z."/>
            <person name="Yan P."/>
        </authorList>
    </citation>
    <scope>NUCLEOTIDE SEQUENCE [LARGE SCALE GENOMIC DNA]</scope>
    <source>
        <strain evidence="2 3">R12B</strain>
    </source>
</reference>
<dbReference type="PANTHER" id="PTHR22642">
    <property type="entry name" value="IMIDAZOLONEPROPIONASE"/>
    <property type="match status" value="1"/>
</dbReference>